<feature type="transmembrane region" description="Helical" evidence="6">
    <location>
        <begin position="12"/>
        <end position="32"/>
    </location>
</feature>
<dbReference type="PANTHER" id="PTHR31645">
    <property type="entry name" value="OLIGOPEPTIDE TRANSPORTER YGL114W-RELATED"/>
    <property type="match status" value="1"/>
</dbReference>
<name>A0ABV3QGF2_9GAMM</name>
<sequence length="670" mass="68571">MSNAPARAELTLRGLVIGIVITVLFTAANVFFGLKAGLTFSTSIPAAVISMAILKAMRDATIQENNIVQTVASAAGTLSSIIFVLPGLIMVGWWTGFPFWMSFGICATGGILGVMYTIPLRRALVTDSDLPYPEGVACAEVLKVGSGSSEAAAESVESGGAGLKAVLVGSIVSAVFYVVVQTRLFATSVSSYFRIGDKGAATGFDFSLSFALFAVGHLVGLWVGVAMLFGAVISWAWAVPHFLLLHPSNLAADIAAAGTAADMAQATWSHDVRYVGAGAIGVAAIWTLAKLVKPVTSGLAGAMAAARVRKAGQAHTLARTEQDMPIGIVGLITLLCLIPVAWLLWHFSTISGLGGHTALLVGGGVLFVVILSFLVSTVCGYMAGLIGSSNSPLSGIGILVVIIAALLLVLFVKALVPAEAGKALVAFALFITSIVFAVASIANNNLQDLKTGQLVDATPWKQQAALVIGVIAGAVVIPPVLDLLQHAYGFLGAPGANPATALPAPQAGLISALAQGVIQNNIDWNLIGLGAGIGVALIVLDAVLASTTKSVRLPPLAVGLGMYLPTSTTLMVVVGALVGAWFDKRAERGPKAEPTKQLGVLLASGLIVGESLLGVIVAALVAFTGKPMPLALVGDGFATPAIWIGGIAFVACVVVMYRWIARLGQGTSAK</sequence>
<feature type="transmembrane region" description="Helical" evidence="6">
    <location>
        <begin position="423"/>
        <end position="442"/>
    </location>
</feature>
<evidence type="ECO:0000256" key="3">
    <source>
        <dbReference type="ARBA" id="ARBA00022692"/>
    </source>
</evidence>
<feature type="transmembrane region" description="Helical" evidence="6">
    <location>
        <begin position="68"/>
        <end position="93"/>
    </location>
</feature>
<dbReference type="EMBL" id="JBFOHK010000004">
    <property type="protein sequence ID" value="MEW9572928.1"/>
    <property type="molecule type" value="Genomic_DNA"/>
</dbReference>
<feature type="transmembrane region" description="Helical" evidence="6">
    <location>
        <begin position="556"/>
        <end position="578"/>
    </location>
</feature>
<feature type="transmembrane region" description="Helical" evidence="6">
    <location>
        <begin position="326"/>
        <end position="345"/>
    </location>
</feature>
<dbReference type="RefSeq" id="WP_367855352.1">
    <property type="nucleotide sequence ID" value="NZ_JBFOHK010000004.1"/>
</dbReference>
<evidence type="ECO:0000256" key="6">
    <source>
        <dbReference type="SAM" id="Phobius"/>
    </source>
</evidence>
<keyword evidence="3 6" id="KW-0812">Transmembrane</keyword>
<keyword evidence="5 6" id="KW-0472">Membrane</keyword>
<evidence type="ECO:0000313" key="8">
    <source>
        <dbReference type="Proteomes" id="UP001556220"/>
    </source>
</evidence>
<feature type="transmembrane region" description="Helical" evidence="6">
    <location>
        <begin position="641"/>
        <end position="660"/>
    </location>
</feature>
<evidence type="ECO:0000256" key="2">
    <source>
        <dbReference type="ARBA" id="ARBA00022448"/>
    </source>
</evidence>
<evidence type="ECO:0000256" key="5">
    <source>
        <dbReference type="ARBA" id="ARBA00023136"/>
    </source>
</evidence>
<evidence type="ECO:0000256" key="4">
    <source>
        <dbReference type="ARBA" id="ARBA00022989"/>
    </source>
</evidence>
<dbReference type="InterPro" id="IPR004814">
    <property type="entry name" value="Oligopep_transpt"/>
</dbReference>
<gene>
    <name evidence="7" type="ORF">ABQJ54_14315</name>
</gene>
<keyword evidence="2" id="KW-0813">Transport</keyword>
<keyword evidence="8" id="KW-1185">Reference proteome</keyword>
<dbReference type="Proteomes" id="UP001556220">
    <property type="component" value="Unassembled WGS sequence"/>
</dbReference>
<dbReference type="Pfam" id="PF03169">
    <property type="entry name" value="OPT"/>
    <property type="match status" value="1"/>
</dbReference>
<feature type="transmembrane region" description="Helical" evidence="6">
    <location>
        <begin position="462"/>
        <end position="481"/>
    </location>
</feature>
<dbReference type="InterPro" id="IPR045035">
    <property type="entry name" value="YSL-like"/>
</dbReference>
<feature type="transmembrane region" description="Helical" evidence="6">
    <location>
        <begin position="395"/>
        <end position="416"/>
    </location>
</feature>
<feature type="transmembrane region" description="Helical" evidence="6">
    <location>
        <begin position="598"/>
        <end position="621"/>
    </location>
</feature>
<dbReference type="PANTHER" id="PTHR31645:SF0">
    <property type="entry name" value="OLIGOPEPTIDE TRANSPORTER YGL114W-RELATED"/>
    <property type="match status" value="1"/>
</dbReference>
<feature type="transmembrane region" description="Helical" evidence="6">
    <location>
        <begin position="165"/>
        <end position="186"/>
    </location>
</feature>
<proteinExistence type="predicted"/>
<protein>
    <submittedName>
        <fullName evidence="7">OPT family oligopeptide transporter</fullName>
    </submittedName>
</protein>
<comment type="subcellular location">
    <subcellularLocation>
        <location evidence="1">Membrane</location>
        <topology evidence="1">Multi-pass membrane protein</topology>
    </subcellularLocation>
</comment>
<feature type="transmembrane region" description="Helical" evidence="6">
    <location>
        <begin position="206"/>
        <end position="239"/>
    </location>
</feature>
<dbReference type="InterPro" id="IPR004813">
    <property type="entry name" value="OPT"/>
</dbReference>
<accession>A0ABV3QGF2</accession>
<organism evidence="7 8">
    <name type="scientific">Rhodanobacter lycopersici</name>
    <dbReference type="NCBI Taxonomy" id="3162487"/>
    <lineage>
        <taxon>Bacteria</taxon>
        <taxon>Pseudomonadati</taxon>
        <taxon>Pseudomonadota</taxon>
        <taxon>Gammaproteobacteria</taxon>
        <taxon>Lysobacterales</taxon>
        <taxon>Rhodanobacteraceae</taxon>
        <taxon>Rhodanobacter</taxon>
    </lineage>
</organism>
<feature type="transmembrane region" description="Helical" evidence="6">
    <location>
        <begin position="524"/>
        <end position="544"/>
    </location>
</feature>
<keyword evidence="4 6" id="KW-1133">Transmembrane helix</keyword>
<feature type="transmembrane region" description="Helical" evidence="6">
    <location>
        <begin position="99"/>
        <end position="118"/>
    </location>
</feature>
<evidence type="ECO:0000313" key="7">
    <source>
        <dbReference type="EMBL" id="MEW9572928.1"/>
    </source>
</evidence>
<feature type="transmembrane region" description="Helical" evidence="6">
    <location>
        <begin position="357"/>
        <end position="383"/>
    </location>
</feature>
<evidence type="ECO:0000256" key="1">
    <source>
        <dbReference type="ARBA" id="ARBA00004141"/>
    </source>
</evidence>
<reference evidence="7 8" key="1">
    <citation type="submission" date="2024-06" db="EMBL/GenBank/DDBJ databases">
        <authorList>
            <person name="Woo H."/>
        </authorList>
    </citation>
    <scope>NUCLEOTIDE SEQUENCE [LARGE SCALE GENOMIC DNA]</scope>
    <source>
        <strain evidence="7 8">Si-c</strain>
    </source>
</reference>
<dbReference type="NCBIfam" id="TIGR00733">
    <property type="entry name" value="OPT family oligopeptide transporter"/>
    <property type="match status" value="1"/>
</dbReference>
<comment type="caution">
    <text evidence="7">The sequence shown here is derived from an EMBL/GenBank/DDBJ whole genome shotgun (WGS) entry which is preliminary data.</text>
</comment>
<dbReference type="NCBIfam" id="TIGR00728">
    <property type="entry name" value="OPT_sfam"/>
    <property type="match status" value="1"/>
</dbReference>